<dbReference type="EMBL" id="LVJH01000001">
    <property type="protein sequence ID" value="OAB46709.1"/>
    <property type="molecule type" value="Genomic_DNA"/>
</dbReference>
<proteinExistence type="predicted"/>
<dbReference type="STRING" id="494026.PGLA_00335"/>
<dbReference type="RefSeq" id="WP_068527168.1">
    <property type="nucleotide sequence ID" value="NZ_LVJH01000001.1"/>
</dbReference>
<evidence type="ECO:0008006" key="3">
    <source>
        <dbReference type="Google" id="ProtNLM"/>
    </source>
</evidence>
<dbReference type="Proteomes" id="UP000076967">
    <property type="component" value="Unassembled WGS sequence"/>
</dbReference>
<evidence type="ECO:0000313" key="2">
    <source>
        <dbReference type="Proteomes" id="UP000076967"/>
    </source>
</evidence>
<keyword evidence="2" id="KW-1185">Reference proteome</keyword>
<sequence length="243" mass="28236">MSTPFERNAKSVDFFLPRAYEERLENQYCYDYYPVIWQPQVYQIASYLGSQFSCNSMIDIGCGTATKLVQWHPQFQIIGVDYGSNLDYCKHEYPFGQWIEQDLEQPSLIQLERSVLQSSVIVCADVIEHLKDPSSLLVNISQLMKHAKFCILSTPDRELVYGYQHTGPPTNTAHVREWSKSELKQLLEYFQLRVSFIDWTIDNEVDKHLSTIFAVISHIEYDWIAHDSKISNSITHIAKAKDK</sequence>
<dbReference type="InterPro" id="IPR029063">
    <property type="entry name" value="SAM-dependent_MTases_sf"/>
</dbReference>
<dbReference type="Pfam" id="PF13489">
    <property type="entry name" value="Methyltransf_23"/>
    <property type="match status" value="1"/>
</dbReference>
<comment type="caution">
    <text evidence="1">The sequence shown here is derived from an EMBL/GenBank/DDBJ whole genome shotgun (WGS) entry which is preliminary data.</text>
</comment>
<dbReference type="OrthoDB" id="2592041at2"/>
<dbReference type="Gene3D" id="3.40.50.150">
    <property type="entry name" value="Vaccinia Virus protein VP39"/>
    <property type="match status" value="1"/>
</dbReference>
<name>A0A168PFG2_9BACL</name>
<evidence type="ECO:0000313" key="1">
    <source>
        <dbReference type="EMBL" id="OAB46709.1"/>
    </source>
</evidence>
<gene>
    <name evidence="1" type="ORF">PGLA_00335</name>
</gene>
<organism evidence="1 2">
    <name type="scientific">Paenibacillus glacialis</name>
    <dbReference type="NCBI Taxonomy" id="494026"/>
    <lineage>
        <taxon>Bacteria</taxon>
        <taxon>Bacillati</taxon>
        <taxon>Bacillota</taxon>
        <taxon>Bacilli</taxon>
        <taxon>Bacillales</taxon>
        <taxon>Paenibacillaceae</taxon>
        <taxon>Paenibacillus</taxon>
    </lineage>
</organism>
<protein>
    <recommendedName>
        <fullName evidence="3">Methyltransferase type 11</fullName>
    </recommendedName>
</protein>
<dbReference type="AlphaFoldDB" id="A0A168PFG2"/>
<reference evidence="1 2" key="1">
    <citation type="submission" date="2016-03" db="EMBL/GenBank/DDBJ databases">
        <title>Draft genome sequence of Paenibacillus glacialis DSM 22343.</title>
        <authorList>
            <person name="Shin S.-K."/>
            <person name="Yi H."/>
        </authorList>
    </citation>
    <scope>NUCLEOTIDE SEQUENCE [LARGE SCALE GENOMIC DNA]</scope>
    <source>
        <strain evidence="1 2">DSM 22343</strain>
    </source>
</reference>
<accession>A0A168PFG2</accession>
<dbReference type="SUPFAM" id="SSF53335">
    <property type="entry name" value="S-adenosyl-L-methionine-dependent methyltransferases"/>
    <property type="match status" value="1"/>
</dbReference>